<name>A0A974S315_PERPY</name>
<protein>
    <submittedName>
        <fullName evidence="1">Thioredoxin family protein</fullName>
    </submittedName>
</protein>
<evidence type="ECO:0000313" key="1">
    <source>
        <dbReference type="EMBL" id="QQT02380.1"/>
    </source>
</evidence>
<dbReference type="Pfam" id="PF14595">
    <property type="entry name" value="Thioredoxin_9"/>
    <property type="match status" value="1"/>
</dbReference>
<dbReference type="InterPro" id="IPR036249">
    <property type="entry name" value="Thioredoxin-like_sf"/>
</dbReference>
<proteinExistence type="predicted"/>
<dbReference type="Proteomes" id="UP000595254">
    <property type="component" value="Chromosome"/>
</dbReference>
<dbReference type="KEGG" id="ppsr:I6J18_11410"/>
<reference evidence="1 2" key="1">
    <citation type="submission" date="2021-01" db="EMBL/GenBank/DDBJ databases">
        <title>FDA dAtabase for Regulatory Grade micrObial Sequences (FDA-ARGOS): Supporting development and validation of Infectious Disease Dx tests.</title>
        <authorList>
            <person name="Nelson B."/>
            <person name="Plummer A."/>
            <person name="Tallon L."/>
            <person name="Sadzewicz L."/>
            <person name="Zhao X."/>
            <person name="Boylan J."/>
            <person name="Ott S."/>
            <person name="Bowen H."/>
            <person name="Vavikolanu K."/>
            <person name="Mehta A."/>
            <person name="Aluvathingal J."/>
            <person name="Nadendla S."/>
            <person name="Myers T."/>
            <person name="Yan Y."/>
            <person name="Sichtig H."/>
        </authorList>
    </citation>
    <scope>NUCLEOTIDE SEQUENCE [LARGE SCALE GENOMIC DNA]</scope>
    <source>
        <strain evidence="1 2">FDAARGOS_1161</strain>
    </source>
</reference>
<dbReference type="EMBL" id="CP068053">
    <property type="protein sequence ID" value="QQT02380.1"/>
    <property type="molecule type" value="Genomic_DNA"/>
</dbReference>
<dbReference type="SUPFAM" id="SSF52833">
    <property type="entry name" value="Thioredoxin-like"/>
    <property type="match status" value="1"/>
</dbReference>
<dbReference type="AlphaFoldDB" id="A0A974S315"/>
<evidence type="ECO:0000313" key="2">
    <source>
        <dbReference type="Proteomes" id="UP000595254"/>
    </source>
</evidence>
<keyword evidence="2" id="KW-1185">Reference proteome</keyword>
<dbReference type="RefSeq" id="WP_040375936.1">
    <property type="nucleotide sequence ID" value="NZ_CP068053.1"/>
</dbReference>
<gene>
    <name evidence="1" type="ORF">I6J18_11410</name>
</gene>
<accession>A0A974S315</accession>
<sequence length="187" mass="21446">MTALNDWFDKGLTRETYIEDMTTNKESLLAVYNQFNLTGKDKEWLATIKSKQLRAIILTADWCNDAMVNLPIFMKLAEEADIDTRYLIRDENLELMDQYLTNGTARSIPIIIFINDAGEEVTKWGPRAPEVQGFADELRSSLPAKDDPGYEAAMNAFILSMKSRFTSDKDLWQHIKTDLIQTLQQTL</sequence>
<dbReference type="Gene3D" id="3.40.30.10">
    <property type="entry name" value="Glutaredoxin"/>
    <property type="match status" value="1"/>
</dbReference>
<organism evidence="1 2">
    <name type="scientific">Peribacillus psychrosaccharolyticus</name>
    <name type="common">Bacillus psychrosaccharolyticus</name>
    <dbReference type="NCBI Taxonomy" id="1407"/>
    <lineage>
        <taxon>Bacteria</taxon>
        <taxon>Bacillati</taxon>
        <taxon>Bacillota</taxon>
        <taxon>Bacilli</taxon>
        <taxon>Bacillales</taxon>
        <taxon>Bacillaceae</taxon>
        <taxon>Peribacillus</taxon>
    </lineage>
</organism>